<dbReference type="InterPro" id="IPR011010">
    <property type="entry name" value="DNA_brk_join_enz"/>
</dbReference>
<dbReference type="PROSITE" id="PS51898">
    <property type="entry name" value="TYR_RECOMBINASE"/>
    <property type="match status" value="1"/>
</dbReference>
<gene>
    <name evidence="7" type="ORF">C475_15273</name>
</gene>
<dbReference type="Proteomes" id="UP000011626">
    <property type="component" value="Unassembled WGS sequence"/>
</dbReference>
<dbReference type="STRING" id="797114.C475_15273"/>
<sequence>MSPKTAAAPGSPEDLTVWDARDRFLDECRMDSTEATVRSYANRLARFCEWCDERGIEQVDELTGWLLDEYRRSLTEDAPVTVKGKMMSVKQLLAYLERIDAVDDDIEDKVPIPQLSAADEQSEKKLAPEDGIRLVDFYRDSVEFRASPQHALLEVFWFTGCRMSGVLALDLDDYESDTGTLRFVNRPDSGTRLKNGNNGDRPVGIPPEVVDVLDEYIARERVDKRDDHGRKPLFSCRQGRPSDTTIRAWAYLGTQPCLYQHCPHERNRETCKYRRRNYASQCPSSRSPHQIRTGSITWQLNCGIPIEEVAERVNSSPDVIRRHYDVATGDQRLEERRRKYLGNLSLSDGGNDEN</sequence>
<dbReference type="GO" id="GO:0015074">
    <property type="term" value="P:DNA integration"/>
    <property type="evidence" value="ECO:0007669"/>
    <property type="project" value="UniProtKB-KW"/>
</dbReference>
<dbReference type="PANTHER" id="PTHR30349">
    <property type="entry name" value="PHAGE INTEGRASE-RELATED"/>
    <property type="match status" value="1"/>
</dbReference>
<reference evidence="7 8" key="1">
    <citation type="journal article" date="2014" name="PLoS Genet.">
        <title>Phylogenetically driven sequencing of extremely halophilic archaea reveals strategies for static and dynamic osmo-response.</title>
        <authorList>
            <person name="Becker E.A."/>
            <person name="Seitzer P.M."/>
            <person name="Tritt A."/>
            <person name="Larsen D."/>
            <person name="Krusor M."/>
            <person name="Yao A.I."/>
            <person name="Wu D."/>
            <person name="Madern D."/>
            <person name="Eisen J.A."/>
            <person name="Darling A.E."/>
            <person name="Facciotti M.T."/>
        </authorList>
    </citation>
    <scope>NUCLEOTIDE SEQUENCE [LARGE SCALE GENOMIC DNA]</scope>
    <source>
        <strain evidence="7 8">2-9-1</strain>
    </source>
</reference>
<keyword evidence="2 4" id="KW-0238">DNA-binding</keyword>
<feature type="domain" description="Tyr recombinase" evidence="5">
    <location>
        <begin position="121"/>
        <end position="338"/>
    </location>
</feature>
<name>M0CP42_9EURY</name>
<dbReference type="PROSITE" id="PS51900">
    <property type="entry name" value="CB"/>
    <property type="match status" value="1"/>
</dbReference>
<dbReference type="AlphaFoldDB" id="M0CP42"/>
<dbReference type="Gene3D" id="1.10.150.130">
    <property type="match status" value="1"/>
</dbReference>
<accession>M0CP42</accession>
<dbReference type="CDD" id="cd00397">
    <property type="entry name" value="DNA_BRE_C"/>
    <property type="match status" value="1"/>
</dbReference>
<dbReference type="InterPro" id="IPR002104">
    <property type="entry name" value="Integrase_catalytic"/>
</dbReference>
<evidence type="ECO:0000313" key="8">
    <source>
        <dbReference type="Proteomes" id="UP000011626"/>
    </source>
</evidence>
<dbReference type="InterPro" id="IPR044068">
    <property type="entry name" value="CB"/>
</dbReference>
<dbReference type="RefSeq" id="WP_006884723.1">
    <property type="nucleotide sequence ID" value="NZ_AOIU01000033.1"/>
</dbReference>
<keyword evidence="8" id="KW-1185">Reference proteome</keyword>
<dbReference type="Gene3D" id="1.10.443.10">
    <property type="entry name" value="Intergrase catalytic core"/>
    <property type="match status" value="1"/>
</dbReference>
<dbReference type="InterPro" id="IPR010998">
    <property type="entry name" value="Integrase_recombinase_N"/>
</dbReference>
<dbReference type="GO" id="GO:0006310">
    <property type="term" value="P:DNA recombination"/>
    <property type="evidence" value="ECO:0007669"/>
    <property type="project" value="UniProtKB-KW"/>
</dbReference>
<comment type="caution">
    <text evidence="7">The sequence shown here is derived from an EMBL/GenBank/DDBJ whole genome shotgun (WGS) entry which is preliminary data.</text>
</comment>
<evidence type="ECO:0000313" key="7">
    <source>
        <dbReference type="EMBL" id="ELZ23644.1"/>
    </source>
</evidence>
<dbReference type="EMBL" id="AOIU01000033">
    <property type="protein sequence ID" value="ELZ23644.1"/>
    <property type="molecule type" value="Genomic_DNA"/>
</dbReference>
<keyword evidence="3" id="KW-0233">DNA recombination</keyword>
<dbReference type="GO" id="GO:0003677">
    <property type="term" value="F:DNA binding"/>
    <property type="evidence" value="ECO:0007669"/>
    <property type="project" value="UniProtKB-UniRule"/>
</dbReference>
<protein>
    <submittedName>
        <fullName evidence="7">Phage integrase/site-specific recombinase</fullName>
    </submittedName>
</protein>
<evidence type="ECO:0000256" key="1">
    <source>
        <dbReference type="ARBA" id="ARBA00022908"/>
    </source>
</evidence>
<feature type="domain" description="Core-binding (CB)" evidence="6">
    <location>
        <begin position="15"/>
        <end position="97"/>
    </location>
</feature>
<dbReference type="PANTHER" id="PTHR30349:SF41">
    <property type="entry name" value="INTEGRASE_RECOMBINASE PROTEIN MJ0367-RELATED"/>
    <property type="match status" value="1"/>
</dbReference>
<proteinExistence type="predicted"/>
<evidence type="ECO:0000256" key="3">
    <source>
        <dbReference type="ARBA" id="ARBA00023172"/>
    </source>
</evidence>
<keyword evidence="1" id="KW-0229">DNA integration</keyword>
<dbReference type="OrthoDB" id="198497at2157"/>
<dbReference type="InterPro" id="IPR050090">
    <property type="entry name" value="Tyrosine_recombinase_XerCD"/>
</dbReference>
<dbReference type="SUPFAM" id="SSF56349">
    <property type="entry name" value="DNA breaking-rejoining enzymes"/>
    <property type="match status" value="1"/>
</dbReference>
<evidence type="ECO:0000256" key="2">
    <source>
        <dbReference type="ARBA" id="ARBA00023125"/>
    </source>
</evidence>
<evidence type="ECO:0000259" key="6">
    <source>
        <dbReference type="PROSITE" id="PS51900"/>
    </source>
</evidence>
<dbReference type="InterPro" id="IPR013762">
    <property type="entry name" value="Integrase-like_cat_sf"/>
</dbReference>
<evidence type="ECO:0000256" key="4">
    <source>
        <dbReference type="PROSITE-ProRule" id="PRU01248"/>
    </source>
</evidence>
<evidence type="ECO:0000259" key="5">
    <source>
        <dbReference type="PROSITE" id="PS51898"/>
    </source>
</evidence>
<dbReference type="eggNOG" id="arCOG01250">
    <property type="taxonomic scope" value="Archaea"/>
</dbReference>
<dbReference type="PATRIC" id="fig|797114.5.peg.3101"/>
<organism evidence="7 8">
    <name type="scientific">Halosimplex carlsbadense 2-9-1</name>
    <dbReference type="NCBI Taxonomy" id="797114"/>
    <lineage>
        <taxon>Archaea</taxon>
        <taxon>Methanobacteriati</taxon>
        <taxon>Methanobacteriota</taxon>
        <taxon>Stenosarchaea group</taxon>
        <taxon>Halobacteria</taxon>
        <taxon>Halobacteriales</taxon>
        <taxon>Haloarculaceae</taxon>
        <taxon>Halosimplex</taxon>
    </lineage>
</organism>